<evidence type="ECO:0000313" key="1">
    <source>
        <dbReference type="EMBL" id="KAJ9649398.1"/>
    </source>
</evidence>
<evidence type="ECO:0000313" key="2">
    <source>
        <dbReference type="Proteomes" id="UP001172680"/>
    </source>
</evidence>
<reference evidence="1" key="1">
    <citation type="submission" date="2022-10" db="EMBL/GenBank/DDBJ databases">
        <title>Culturing micro-colonial fungi from biological soil crusts in the Mojave desert and describing Neophaeococcomyces mojavensis, and introducing the new genera and species Taxawa tesnikishii.</title>
        <authorList>
            <person name="Kurbessoian T."/>
            <person name="Stajich J.E."/>
        </authorList>
    </citation>
    <scope>NUCLEOTIDE SEQUENCE</scope>
    <source>
        <strain evidence="1">JES_115</strain>
    </source>
</reference>
<proteinExistence type="predicted"/>
<dbReference type="Proteomes" id="UP001172680">
    <property type="component" value="Unassembled WGS sequence"/>
</dbReference>
<name>A0ACC2ZPF1_9PEZI</name>
<sequence length="1285" mass="142786">MPVTGPSGQAARRSARSSTTSCTENPSRQTQQQERRAEKAKSSQPYVRPSRSESLANATGSSSSSTQQAPQRPGLKNRANSAPLAPGANRLPGSASNQHGVDIKAQSSQQLHRQPSSGEPGDDADVDNHEIAEDPFFQRYNVLQPPAAPAAPAAGDGSSDEDEEEDEDKESESSSEAENSSDTEGPLPSEHLEGNSRPSLRSSERVGYTLYINHYPKTKTPDEIQSTEAIPRNNMQEINIGVLGAAGVGKTTFVHKALELRSAPLTSAATKKLSLDGSTYVVRLIELQLDDLDIDDNEPLQWPSTIDDDMTMPRIDGALTLYDVMDKDSLGQVPGALTGKFGVVWCQAQKQPSARDEDAQSRFPESARSRSHHPSNTPQQSFLDLEESPTSESQDSERHSSPGPDAQDVVSGPPSDENGYTFDQLVDRLLAQPLSKQDSKFAAIFLALYRKFAAPRQLLEAIITRFEALEDDKAIQMIRTVAQLRHLAIIEQWISLYPGDFAHSGTRHRMTEFINKLTGDRIFSVAAREMAMDLEVVVEDDDTNWACSDMRRERQQVSRQRSETFLSAASTLGGNPDDEDSVGTVATKSATAAADSDSEQTLVNPSVGSRSTSSSASASSSQTMLDAVEAAQRQAKLLVAIPRMSLTKIQWHQVMNESEESLARELTRMDWIMFSSIRPRDLDRHVSLKKEEQKKYRSLMNVNRMIEHFNHLAYWVANFVLLRDKPKHRALMLEKFMKVARKLRELNNYNALGAILAGINGTAVHRLAATRDLVPATTAKDFMKLEILMSTQKSHFAYRLAWENSSGERIPYLPLHRRDLVSASEGNPTFIGGVKGEEPNTGVTGKERINWKKFDIMGEVIVGMQRAQGTPYPALPRNEDVKQLVLDLRIVKDDDDLYERRRLKKDWPVLSSMPILKPLHSAISALHWLSHNKVAGAIIDEMAEEIKDKEAERQKRAKAAGARASGGRRKISERPEGPSTSKKLMGRIEGYISGGPHSPPHAPAALHTEGDKAQDPQNKEGREEEGEHRERRHRHHRASGREADERKTGRSHDHHRHWQEDEDRSRRRRRHRDEQPEGGAGLTAERLALMTGGRGSPLSEPRQSRRRDMTNGLVRDESLRKEGSAENEEIGERKKQQPLEKPKFSWQRASARISQRWRHGRPSNESAPNREARSAGGPTSHATLSAHGGISAMMSAEGDETPVRTAPEVGSITVIAKPRLHQTNGATAAVGAEQLCQHHQRSQRLRSTCMLLPPPVRHARQRRHIRRAEQARIVTLFHTARGIRG</sequence>
<dbReference type="EMBL" id="JAPDRP010000001">
    <property type="protein sequence ID" value="KAJ9649398.1"/>
    <property type="molecule type" value="Genomic_DNA"/>
</dbReference>
<gene>
    <name evidence="1" type="ORF">H2199_000173</name>
</gene>
<accession>A0ACC2ZPF1</accession>
<protein>
    <submittedName>
        <fullName evidence="1">Uncharacterized protein</fullName>
    </submittedName>
</protein>
<organism evidence="1 2">
    <name type="scientific">Coniosporium tulheliwenetii</name>
    <dbReference type="NCBI Taxonomy" id="3383036"/>
    <lineage>
        <taxon>Eukaryota</taxon>
        <taxon>Fungi</taxon>
        <taxon>Dikarya</taxon>
        <taxon>Ascomycota</taxon>
        <taxon>Pezizomycotina</taxon>
        <taxon>Dothideomycetes</taxon>
        <taxon>Dothideomycetes incertae sedis</taxon>
        <taxon>Coniosporium</taxon>
    </lineage>
</organism>
<comment type="caution">
    <text evidence="1">The sequence shown here is derived from an EMBL/GenBank/DDBJ whole genome shotgun (WGS) entry which is preliminary data.</text>
</comment>
<keyword evidence="2" id="KW-1185">Reference proteome</keyword>